<organism evidence="1 2">
    <name type="scientific">Arthrobacter psychrochitiniphilus</name>
    <dbReference type="NCBI Taxonomy" id="291045"/>
    <lineage>
        <taxon>Bacteria</taxon>
        <taxon>Bacillati</taxon>
        <taxon>Actinomycetota</taxon>
        <taxon>Actinomycetes</taxon>
        <taxon>Micrococcales</taxon>
        <taxon>Micrococcaceae</taxon>
        <taxon>Arthrobacter</taxon>
    </lineage>
</organism>
<dbReference type="SUPFAM" id="SSF140453">
    <property type="entry name" value="EsxAB dimer-like"/>
    <property type="match status" value="1"/>
</dbReference>
<evidence type="ECO:0000313" key="2">
    <source>
        <dbReference type="Proteomes" id="UP000246303"/>
    </source>
</evidence>
<sequence>MAGAGDFLGGPGARAGPPPDAVAALAQRLAGIAADIEGLRLQLGQLVSVDWKSPAAAAFRDALTERNMAILAVVRAIENAADETRSYGLFLSTSAQSCLRPGLDGPHTGGIVWVPPR</sequence>
<dbReference type="EMBL" id="QHLZ01000002">
    <property type="protein sequence ID" value="PXA66972.1"/>
    <property type="molecule type" value="Genomic_DNA"/>
</dbReference>
<proteinExistence type="predicted"/>
<comment type="caution">
    <text evidence="1">The sequence shown here is derived from an EMBL/GenBank/DDBJ whole genome shotgun (WGS) entry which is preliminary data.</text>
</comment>
<name>A0A2V3DUW7_9MICC</name>
<dbReference type="InterPro" id="IPR036689">
    <property type="entry name" value="ESAT-6-like_sf"/>
</dbReference>
<accession>A0A2V3DUW7</accession>
<keyword evidence="2" id="KW-1185">Reference proteome</keyword>
<dbReference type="OrthoDB" id="4950199at2"/>
<dbReference type="AlphaFoldDB" id="A0A2V3DUW7"/>
<reference evidence="1 2" key="1">
    <citation type="submission" date="2018-05" db="EMBL/GenBank/DDBJ databases">
        <title>Genetic diversity of glacier-inhabiting Cryobacterium bacteria in China and description of Cryobacterium mengkeensis sp. nov. and Arthrobacter glacialis sp. nov.</title>
        <authorList>
            <person name="Liu Q."/>
            <person name="Xin Y.-H."/>
        </authorList>
    </citation>
    <scope>NUCLEOTIDE SEQUENCE [LARGE SCALE GENOMIC DNA]</scope>
    <source>
        <strain evidence="1 2">GP3</strain>
    </source>
</reference>
<evidence type="ECO:0000313" key="1">
    <source>
        <dbReference type="EMBL" id="PXA66972.1"/>
    </source>
</evidence>
<dbReference type="RefSeq" id="WP_110105284.1">
    <property type="nucleotide sequence ID" value="NZ_JACBZZ010000001.1"/>
</dbReference>
<protein>
    <submittedName>
        <fullName evidence="1">Uncharacterized protein</fullName>
    </submittedName>
</protein>
<gene>
    <name evidence="1" type="ORF">CVS29_05345</name>
</gene>
<dbReference type="Proteomes" id="UP000246303">
    <property type="component" value="Unassembled WGS sequence"/>
</dbReference>